<evidence type="ECO:0000256" key="1">
    <source>
        <dbReference type="SAM" id="SignalP"/>
    </source>
</evidence>
<feature type="chain" id="PRO_5019740028" evidence="1">
    <location>
        <begin position="25"/>
        <end position="434"/>
    </location>
</feature>
<dbReference type="Gene3D" id="1.25.40.10">
    <property type="entry name" value="Tetratricopeptide repeat domain"/>
    <property type="match status" value="2"/>
</dbReference>
<feature type="signal peptide" evidence="1">
    <location>
        <begin position="1"/>
        <end position="24"/>
    </location>
</feature>
<dbReference type="PROSITE" id="PS51257">
    <property type="entry name" value="PROKAR_LIPOPROTEIN"/>
    <property type="match status" value="1"/>
</dbReference>
<reference evidence="2 3" key="1">
    <citation type="submission" date="2018-04" db="EMBL/GenBank/DDBJ databases">
        <title>Complete genome sequences of Helicobacter pylori.</title>
        <authorList>
            <person name="Palau M."/>
            <person name="Minana-Galbis D."/>
        </authorList>
    </citation>
    <scope>NUCLEOTIDE SEQUENCE [LARGE SCALE GENOMIC DNA]</scope>
    <source>
        <strain evidence="2 3">B126</strain>
    </source>
</reference>
<dbReference type="NCBIfam" id="TIGR00756">
    <property type="entry name" value="PPR"/>
    <property type="match status" value="1"/>
</dbReference>
<dbReference type="GO" id="GO:0003729">
    <property type="term" value="F:mRNA binding"/>
    <property type="evidence" value="ECO:0007669"/>
    <property type="project" value="UniProtKB-ARBA"/>
</dbReference>
<keyword evidence="1" id="KW-0732">Signal</keyword>
<dbReference type="SUPFAM" id="SSF48452">
    <property type="entry name" value="TPR-like"/>
    <property type="match status" value="2"/>
</dbReference>
<dbReference type="Proteomes" id="UP000279456">
    <property type="component" value="Unassembled WGS sequence"/>
</dbReference>
<organism evidence="2 3">
    <name type="scientific">Helicobacter pylori</name>
    <name type="common">Campylobacter pylori</name>
    <dbReference type="NCBI Taxonomy" id="210"/>
    <lineage>
        <taxon>Bacteria</taxon>
        <taxon>Pseudomonadati</taxon>
        <taxon>Campylobacterota</taxon>
        <taxon>Epsilonproteobacteria</taxon>
        <taxon>Campylobacterales</taxon>
        <taxon>Helicobacteraceae</taxon>
        <taxon>Helicobacter</taxon>
    </lineage>
</organism>
<evidence type="ECO:0000313" key="3">
    <source>
        <dbReference type="Proteomes" id="UP000279456"/>
    </source>
</evidence>
<dbReference type="PANTHER" id="PTHR45717:SF15">
    <property type="entry name" value="AGL218WP"/>
    <property type="match status" value="1"/>
</dbReference>
<evidence type="ECO:0000313" key="2">
    <source>
        <dbReference type="EMBL" id="RKV60678.1"/>
    </source>
</evidence>
<name>A0A496JEK9_HELPX</name>
<sequence length="434" mass="50132">MNIPIKKRFLANLLFLSLFSCLKAETLSEDHQILLSSDAFHRGDFAAAQKGYMNLYKQTNKVVYAKEAAISAASLGDIKTAMHLAMLYQKITNNRNDVSINKILVDGYAQMGQIDKAIELLHKIRKEEKTIATDNVLGTLYLTQKRLDKAFPLLNKFYNQVHDEDSLEKLITIYFLQNRKKEGLDLLQSHIDRYGCSEQLCQKALNTFTQFNELDLAKTTFARLYEKNPIVQNAQFYIGVLILLKEFDKAQQIAELFPFDRRLLLDLYTAQKKFDQASKQASLIYQERKDPKFLGLEAIYHYESLSANKKKLTKQEMLPIIQKLEKATKERQIWLARNKAKEDAQDAFFYNFLGYSLINYGMDVKRGIDLVKKALALDTSDYNSAIYLDSLAWGYYKLGNCLEAKKIFSTIAKELIQTEPELKEHNKIIQECKK</sequence>
<dbReference type="InterPro" id="IPR002885">
    <property type="entry name" value="PPR_rpt"/>
</dbReference>
<dbReference type="PANTHER" id="PTHR45717">
    <property type="entry name" value="OS12G0527900 PROTEIN"/>
    <property type="match status" value="1"/>
</dbReference>
<dbReference type="AlphaFoldDB" id="A0A496JEK9"/>
<protein>
    <submittedName>
        <fullName evidence="2">ATP-dependent nuclease subunit B</fullName>
    </submittedName>
</protein>
<dbReference type="EMBL" id="QEHH01000005">
    <property type="protein sequence ID" value="RKV60678.1"/>
    <property type="molecule type" value="Genomic_DNA"/>
</dbReference>
<comment type="caution">
    <text evidence="2">The sequence shown here is derived from an EMBL/GenBank/DDBJ whole genome shotgun (WGS) entry which is preliminary data.</text>
</comment>
<gene>
    <name evidence="2" type="ORF">DD776_01840</name>
</gene>
<accession>A0A496JEK9</accession>
<dbReference type="RefSeq" id="WP_120811400.1">
    <property type="nucleotide sequence ID" value="NZ_QEHH01000005.1"/>
</dbReference>
<proteinExistence type="predicted"/>
<dbReference type="Pfam" id="PF01535">
    <property type="entry name" value="PPR"/>
    <property type="match status" value="1"/>
</dbReference>
<dbReference type="InterPro" id="IPR011990">
    <property type="entry name" value="TPR-like_helical_dom_sf"/>
</dbReference>